<dbReference type="PANTHER" id="PTHR42734:SF9">
    <property type="entry name" value="ZINC IMPORT ATP-BINDING PROTEIN ZNUC"/>
    <property type="match status" value="1"/>
</dbReference>
<keyword evidence="5 12" id="KW-0067">ATP-binding</keyword>
<keyword evidence="3" id="KW-0547">Nucleotide-binding</keyword>
<dbReference type="InterPro" id="IPR003439">
    <property type="entry name" value="ABC_transporter-like_ATP-bd"/>
</dbReference>
<accession>A0AAT9G6I3</accession>
<keyword evidence="6" id="KW-0864">Zinc transport</keyword>
<keyword evidence="9" id="KW-0472">Membrane</keyword>
<keyword evidence="2" id="KW-1003">Cell membrane</keyword>
<name>A0AAT9G6I3_9RICK</name>
<dbReference type="Pfam" id="PF00005">
    <property type="entry name" value="ABC_tran"/>
    <property type="match status" value="1"/>
</dbReference>
<keyword evidence="4" id="KW-0862">Zinc</keyword>
<dbReference type="PROSITE" id="PS50893">
    <property type="entry name" value="ABC_TRANSPORTER_2"/>
    <property type="match status" value="1"/>
</dbReference>
<dbReference type="GO" id="GO:0005524">
    <property type="term" value="F:ATP binding"/>
    <property type="evidence" value="ECO:0007669"/>
    <property type="project" value="UniProtKB-KW"/>
</dbReference>
<dbReference type="Gene3D" id="3.40.50.300">
    <property type="entry name" value="P-loop containing nucleotide triphosphate hydrolases"/>
    <property type="match status" value="1"/>
</dbReference>
<dbReference type="InterPro" id="IPR050153">
    <property type="entry name" value="Metal_Ion_Import_ABC"/>
</dbReference>
<evidence type="ECO:0000256" key="4">
    <source>
        <dbReference type="ARBA" id="ARBA00022833"/>
    </source>
</evidence>
<organism evidence="12">
    <name type="scientific">Candidatus Tisiphia endosymbiont of Sergentomyia squamirostris</name>
    <dbReference type="NCBI Taxonomy" id="3113639"/>
    <lineage>
        <taxon>Bacteria</taxon>
        <taxon>Pseudomonadati</taxon>
        <taxon>Pseudomonadota</taxon>
        <taxon>Alphaproteobacteria</taxon>
        <taxon>Rickettsiales</taxon>
        <taxon>Rickettsiaceae</taxon>
        <taxon>Rickettsieae</taxon>
        <taxon>Candidatus Tisiphia</taxon>
    </lineage>
</organism>
<dbReference type="GO" id="GO:0010043">
    <property type="term" value="P:response to zinc ion"/>
    <property type="evidence" value="ECO:0007669"/>
    <property type="project" value="TreeGrafter"/>
</dbReference>
<dbReference type="PANTHER" id="PTHR42734">
    <property type="entry name" value="METAL TRANSPORT SYSTEM ATP-BINDING PROTEIN TM_0124-RELATED"/>
    <property type="match status" value="1"/>
</dbReference>
<evidence type="ECO:0000256" key="6">
    <source>
        <dbReference type="ARBA" id="ARBA00022906"/>
    </source>
</evidence>
<evidence type="ECO:0000256" key="9">
    <source>
        <dbReference type="ARBA" id="ARBA00023136"/>
    </source>
</evidence>
<evidence type="ECO:0000256" key="1">
    <source>
        <dbReference type="ARBA" id="ARBA00022448"/>
    </source>
</evidence>
<dbReference type="InterPro" id="IPR027417">
    <property type="entry name" value="P-loop_NTPase"/>
</dbReference>
<dbReference type="SUPFAM" id="SSF52540">
    <property type="entry name" value="P-loop containing nucleoside triphosphate hydrolases"/>
    <property type="match status" value="1"/>
</dbReference>
<evidence type="ECO:0000259" key="11">
    <source>
        <dbReference type="PROSITE" id="PS50893"/>
    </source>
</evidence>
<dbReference type="EMBL" id="AP029170">
    <property type="protein sequence ID" value="BFD45364.1"/>
    <property type="molecule type" value="Genomic_DNA"/>
</dbReference>
<keyword evidence="1" id="KW-0813">Transport</keyword>
<evidence type="ECO:0000313" key="12">
    <source>
        <dbReference type="EMBL" id="BFD45364.1"/>
    </source>
</evidence>
<evidence type="ECO:0000256" key="10">
    <source>
        <dbReference type="ARBA" id="ARBA00024725"/>
    </source>
</evidence>
<proteinExistence type="predicted"/>
<sequence length="248" mass="27973">MAHNNNFDQVVVSISEDITLIKFSNVSKQFGKKLPLNNINFTVKKGEVTTLIGPNGAGKTTIARLILGLDSASSGNITIHPHLKIGYVPQRLDFASDLPITAENFLYLLASNATRNDWQEWNNFIDFDNYKHHDISELSGGQFQKLILTATLLNNPDLIILDEPTQSLDVTSQQEFYRIINQIKKRLNITIFMISHDLFTVMKNSDQVICLNGHICCSGKPNDLAQNQDFLNTLSSIGFYVHHHDHKH</sequence>
<dbReference type="AlphaFoldDB" id="A0AAT9G6I3"/>
<dbReference type="SMART" id="SM00382">
    <property type="entry name" value="AAA"/>
    <property type="match status" value="1"/>
</dbReference>
<evidence type="ECO:0000256" key="8">
    <source>
        <dbReference type="ARBA" id="ARBA00023065"/>
    </source>
</evidence>
<reference evidence="12" key="1">
    <citation type="submission" date="2024-01" db="EMBL/GenBank/DDBJ databases">
        <title>Sequencing the genomes of a sandfly, Sergentomyia squamirostris, and its two endosymbionts.</title>
        <authorList>
            <person name="Itokawa K."/>
            <person name="Sanjoba C."/>
        </authorList>
    </citation>
    <scope>NUCLEOTIDE SEQUENCE</scope>
    <source>
        <strain evidence="12">RiSSQ</strain>
    </source>
</reference>
<protein>
    <submittedName>
        <fullName evidence="12">Metal ABC transporter ATP-binding protein</fullName>
    </submittedName>
</protein>
<evidence type="ECO:0000256" key="7">
    <source>
        <dbReference type="ARBA" id="ARBA00022967"/>
    </source>
</evidence>
<evidence type="ECO:0000256" key="3">
    <source>
        <dbReference type="ARBA" id="ARBA00022741"/>
    </source>
</evidence>
<keyword evidence="8" id="KW-0406">Ion transport</keyword>
<evidence type="ECO:0000256" key="2">
    <source>
        <dbReference type="ARBA" id="ARBA00022475"/>
    </source>
</evidence>
<gene>
    <name evidence="12" type="ORF">DMENIID0002_00100</name>
</gene>
<dbReference type="GO" id="GO:0016887">
    <property type="term" value="F:ATP hydrolysis activity"/>
    <property type="evidence" value="ECO:0007669"/>
    <property type="project" value="InterPro"/>
</dbReference>
<comment type="function">
    <text evidence="10">Part of an ABC transporter complex. Transmembrane domains (TMD) form a pore in the inner membrane and the ATP-binding domain (NBD) is responsible for energy generation.</text>
</comment>
<dbReference type="InterPro" id="IPR003593">
    <property type="entry name" value="AAA+_ATPase"/>
</dbReference>
<keyword evidence="7" id="KW-1278">Translocase</keyword>
<feature type="domain" description="ABC transporter" evidence="11">
    <location>
        <begin position="21"/>
        <end position="237"/>
    </location>
</feature>
<dbReference type="GO" id="GO:0006829">
    <property type="term" value="P:zinc ion transport"/>
    <property type="evidence" value="ECO:0007669"/>
    <property type="project" value="UniProtKB-KW"/>
</dbReference>
<evidence type="ECO:0000256" key="5">
    <source>
        <dbReference type="ARBA" id="ARBA00022840"/>
    </source>
</evidence>